<feature type="compositionally biased region" description="Polar residues" evidence="2">
    <location>
        <begin position="551"/>
        <end position="577"/>
    </location>
</feature>
<feature type="domain" description="C2 NT-type" evidence="3">
    <location>
        <begin position="1"/>
        <end position="116"/>
    </location>
</feature>
<feature type="region of interest" description="Disordered" evidence="2">
    <location>
        <begin position="315"/>
        <end position="336"/>
    </location>
</feature>
<evidence type="ECO:0000313" key="6">
    <source>
        <dbReference type="Proteomes" id="UP000694428"/>
    </source>
</evidence>
<dbReference type="PROSITE" id="PS51840">
    <property type="entry name" value="C2_NT"/>
    <property type="match status" value="1"/>
</dbReference>
<dbReference type="PANTHER" id="PTHR23167:SF43">
    <property type="entry name" value="EH DOMAIN-BINDING PROTEIN 1"/>
    <property type="match status" value="1"/>
</dbReference>
<evidence type="ECO:0000259" key="4">
    <source>
        <dbReference type="PROSITE" id="PS51848"/>
    </source>
</evidence>
<feature type="region of interest" description="Disordered" evidence="2">
    <location>
        <begin position="186"/>
        <end position="273"/>
    </location>
</feature>
<accession>A0A8C9EGM7</accession>
<feature type="region of interest" description="Disordered" evidence="2">
    <location>
        <begin position="493"/>
        <end position="577"/>
    </location>
</feature>
<reference evidence="5" key="1">
    <citation type="submission" date="2025-08" db="UniProtKB">
        <authorList>
            <consortium name="Ensembl"/>
        </authorList>
    </citation>
    <scope>IDENTIFICATION</scope>
</reference>
<feature type="region of interest" description="Disordered" evidence="2">
    <location>
        <begin position="775"/>
        <end position="842"/>
    </location>
</feature>
<organism evidence="5 6">
    <name type="scientific">Pavo cristatus</name>
    <name type="common">Indian peafowl</name>
    <name type="synonym">Blue peafowl</name>
    <dbReference type="NCBI Taxonomy" id="9049"/>
    <lineage>
        <taxon>Eukaryota</taxon>
        <taxon>Metazoa</taxon>
        <taxon>Chordata</taxon>
        <taxon>Craniata</taxon>
        <taxon>Vertebrata</taxon>
        <taxon>Euteleostomi</taxon>
        <taxon>Archelosauria</taxon>
        <taxon>Archosauria</taxon>
        <taxon>Dinosauria</taxon>
        <taxon>Saurischia</taxon>
        <taxon>Theropoda</taxon>
        <taxon>Coelurosauria</taxon>
        <taxon>Aves</taxon>
        <taxon>Neognathae</taxon>
        <taxon>Galloanserae</taxon>
        <taxon>Galliformes</taxon>
        <taxon>Phasianidae</taxon>
        <taxon>Phasianinae</taxon>
        <taxon>Pavo</taxon>
    </lineage>
</organism>
<evidence type="ECO:0000256" key="2">
    <source>
        <dbReference type="SAM" id="MobiDB-lite"/>
    </source>
</evidence>
<feature type="region of interest" description="Disordered" evidence="2">
    <location>
        <begin position="678"/>
        <end position="704"/>
    </location>
</feature>
<reference evidence="5" key="2">
    <citation type="submission" date="2025-09" db="UniProtKB">
        <authorList>
            <consortium name="Ensembl"/>
        </authorList>
    </citation>
    <scope>IDENTIFICATION</scope>
</reference>
<dbReference type="AlphaFoldDB" id="A0A8C9EGM7"/>
<dbReference type="Pfam" id="PF12130">
    <property type="entry name" value="bMERB_dom"/>
    <property type="match status" value="1"/>
</dbReference>
<feature type="compositionally biased region" description="Polar residues" evidence="2">
    <location>
        <begin position="816"/>
        <end position="831"/>
    </location>
</feature>
<evidence type="ECO:0000259" key="3">
    <source>
        <dbReference type="PROSITE" id="PS51840"/>
    </source>
</evidence>
<protein>
    <submittedName>
        <fullName evidence="5">EH domain binding protein 1</fullName>
    </submittedName>
</protein>
<dbReference type="Gene3D" id="1.10.418.10">
    <property type="entry name" value="Calponin-like domain"/>
    <property type="match status" value="1"/>
</dbReference>
<feature type="compositionally biased region" description="Acidic residues" evidence="2">
    <location>
        <begin position="786"/>
        <end position="803"/>
    </location>
</feature>
<dbReference type="SUPFAM" id="SSF47576">
    <property type="entry name" value="Calponin-homology domain, CH-domain"/>
    <property type="match status" value="1"/>
</dbReference>
<dbReference type="InterPro" id="IPR022735">
    <property type="entry name" value="bMERB_dom"/>
</dbReference>
<dbReference type="PROSITE" id="PS51848">
    <property type="entry name" value="BMERB"/>
    <property type="match status" value="1"/>
</dbReference>
<name>A0A8C9EGM7_PAVCR</name>
<sequence length="1040" mass="116484">MASVWKRLQRVGKHASKFQFVASYQELMVECTKKWQPDKLVVVWTRRSRRKSSKFCFFVCFQESPSGRRKALATSSINMKQYASPMPTQTDVKLKFKPLSKKVVSATLQFSLSCIFLREGKATDEDMQSLASLMSMKQADIGNLDDFEEDNEEDEENRVNQEEKAAKITELINKLNFLDKEEQDLADSSMNPFGDPDAAELNPFGDPDVEELDSEIASSSKAEEGFYVDSYNPFKDEDAPDYLNPFDEPDPDPEAFVTIRDSPPQPAKRKSVRPVDMSKYLYADTSKAEEEELDESNPFYEPKSSPALIKIGPLQEPEKKMKRKAPEPPNLLPKTETNMSENVSAIPASRDYCMILLHVKFFRFGLFLKLLLLSNTVHTHCAIFPLSDYKSLNPQDIKENNKKAYDGFASLGISRLLEPSDMVLLAIPDKLTVMTYLYQIRAHFCGQELNVVQIEENSSKSTYKVGNYETDTNSSVDQEKFYAELSDLKRQPELQAPDGGLSDFASQDDSVFVNDSGVGESESEHQTPDDHLSPSTASPSSRRTRSDTDPQKSQQSSGRTSASEEVGKCSSTDTTQAQPVVGRKKLLKADTLDLSDLAHVSDQKEDASPTTACEDNDKRRHQSSDNTIGFSEQEKLGHMGSPESMREDPGSRGMKPSLSPTSNLGYFYNKDVDLEKKTCASPRQAESDSDSDARMTSNHADPAAKTAQVRDCNFLCACESARGFCLKCYSNKQFNSQQDEERRRQLRERARQLIAEARSGVKMSELPSYTEMAAEKLKERSKASGDEDEDDDNIEIDTNEEVPECSVTGGGDELTNLENDLDSTGNLNNGGERSRHPSALQPDGQIRKWRGENSLDFLLVQCHPSKEALSIAGRNTEEEEAMMQEWFMLVNKKNALIRRMNQLSLLEKEHDLERRYELLNRELRAMLAIEGKRWLAATKQESAKQKPDFLSASLSCRGGKGSREQPAAVRQLGNTLLPTRGRGHGAIFLHRTAPAPPPPRLPSFFSFLNSRFNASLGEISSFLHTLGGGCSFSAQEMDLL</sequence>
<keyword evidence="1" id="KW-0175">Coiled coil</keyword>
<dbReference type="SMART" id="SM01203">
    <property type="entry name" value="DUF3585"/>
    <property type="match status" value="1"/>
</dbReference>
<keyword evidence="6" id="KW-1185">Reference proteome</keyword>
<feature type="coiled-coil region" evidence="1">
    <location>
        <begin position="144"/>
        <end position="171"/>
    </location>
</feature>
<feature type="region of interest" description="Disordered" evidence="2">
    <location>
        <begin position="599"/>
        <end position="666"/>
    </location>
</feature>
<dbReference type="Ensembl" id="ENSPSTT00000000043.1">
    <property type="protein sequence ID" value="ENSPSTP00000000040.1"/>
    <property type="gene ID" value="ENSPSTG00000000036.1"/>
</dbReference>
<dbReference type="InterPro" id="IPR050540">
    <property type="entry name" value="F-actin_Monoox_Mical"/>
</dbReference>
<evidence type="ECO:0000256" key="1">
    <source>
        <dbReference type="SAM" id="Coils"/>
    </source>
</evidence>
<feature type="compositionally biased region" description="Basic and acidic residues" evidence="2">
    <location>
        <begin position="522"/>
        <end position="532"/>
    </location>
</feature>
<feature type="compositionally biased region" description="Basic and acidic residues" evidence="2">
    <location>
        <begin position="775"/>
        <end position="785"/>
    </location>
</feature>
<dbReference type="InterPro" id="IPR036872">
    <property type="entry name" value="CH_dom_sf"/>
</dbReference>
<dbReference type="InterPro" id="IPR019448">
    <property type="entry name" value="NT-C2"/>
</dbReference>
<feature type="domain" description="BMERB" evidence="4">
    <location>
        <begin position="799"/>
        <end position="934"/>
    </location>
</feature>
<dbReference type="Proteomes" id="UP000694428">
    <property type="component" value="Unplaced"/>
</dbReference>
<evidence type="ECO:0000313" key="5">
    <source>
        <dbReference type="Ensembl" id="ENSPSTP00000000040.1"/>
    </source>
</evidence>
<dbReference type="PANTHER" id="PTHR23167">
    <property type="entry name" value="CALPONIN HOMOLOGY DOMAIN-CONTAINING PROTEIN DDB_G0272472-RELATED"/>
    <property type="match status" value="1"/>
</dbReference>
<proteinExistence type="predicted"/>